<dbReference type="KEGG" id="lcre:Pla8534_40310"/>
<evidence type="ECO:0000313" key="2">
    <source>
        <dbReference type="EMBL" id="QDU96212.1"/>
    </source>
</evidence>
<feature type="transmembrane region" description="Helical" evidence="1">
    <location>
        <begin position="12"/>
        <end position="34"/>
    </location>
</feature>
<gene>
    <name evidence="2" type="ORF">Pla8534_40310</name>
</gene>
<protein>
    <submittedName>
        <fullName evidence="2">Uncharacterized protein</fullName>
    </submittedName>
</protein>
<keyword evidence="1" id="KW-0812">Transmembrane</keyword>
<organism evidence="2 3">
    <name type="scientific">Lignipirellula cremea</name>
    <dbReference type="NCBI Taxonomy" id="2528010"/>
    <lineage>
        <taxon>Bacteria</taxon>
        <taxon>Pseudomonadati</taxon>
        <taxon>Planctomycetota</taxon>
        <taxon>Planctomycetia</taxon>
        <taxon>Pirellulales</taxon>
        <taxon>Pirellulaceae</taxon>
        <taxon>Lignipirellula</taxon>
    </lineage>
</organism>
<dbReference type="RefSeq" id="WP_145054871.1">
    <property type="nucleotide sequence ID" value="NZ_CP036433.1"/>
</dbReference>
<dbReference type="AlphaFoldDB" id="A0A518DWK0"/>
<reference evidence="2 3" key="1">
    <citation type="submission" date="2019-02" db="EMBL/GenBank/DDBJ databases">
        <title>Deep-cultivation of Planctomycetes and their phenomic and genomic characterization uncovers novel biology.</title>
        <authorList>
            <person name="Wiegand S."/>
            <person name="Jogler M."/>
            <person name="Boedeker C."/>
            <person name="Pinto D."/>
            <person name="Vollmers J."/>
            <person name="Rivas-Marin E."/>
            <person name="Kohn T."/>
            <person name="Peeters S.H."/>
            <person name="Heuer A."/>
            <person name="Rast P."/>
            <person name="Oberbeckmann S."/>
            <person name="Bunk B."/>
            <person name="Jeske O."/>
            <person name="Meyerdierks A."/>
            <person name="Storesund J.E."/>
            <person name="Kallscheuer N."/>
            <person name="Luecker S."/>
            <person name="Lage O.M."/>
            <person name="Pohl T."/>
            <person name="Merkel B.J."/>
            <person name="Hornburger P."/>
            <person name="Mueller R.-W."/>
            <person name="Bruemmer F."/>
            <person name="Labrenz M."/>
            <person name="Spormann A.M."/>
            <person name="Op den Camp H."/>
            <person name="Overmann J."/>
            <person name="Amann R."/>
            <person name="Jetten M.S.M."/>
            <person name="Mascher T."/>
            <person name="Medema M.H."/>
            <person name="Devos D.P."/>
            <person name="Kaster A.-K."/>
            <person name="Ovreas L."/>
            <person name="Rohde M."/>
            <person name="Galperin M.Y."/>
            <person name="Jogler C."/>
        </authorList>
    </citation>
    <scope>NUCLEOTIDE SEQUENCE [LARGE SCALE GENOMIC DNA]</scope>
    <source>
        <strain evidence="2 3">Pla85_3_4</strain>
    </source>
</reference>
<keyword evidence="3" id="KW-1185">Reference proteome</keyword>
<proteinExistence type="predicted"/>
<evidence type="ECO:0000256" key="1">
    <source>
        <dbReference type="SAM" id="Phobius"/>
    </source>
</evidence>
<keyword evidence="1" id="KW-1133">Transmembrane helix</keyword>
<feature type="transmembrane region" description="Helical" evidence="1">
    <location>
        <begin position="40"/>
        <end position="61"/>
    </location>
</feature>
<keyword evidence="1" id="KW-0472">Membrane</keyword>
<accession>A0A518DWK0</accession>
<evidence type="ECO:0000313" key="3">
    <source>
        <dbReference type="Proteomes" id="UP000317648"/>
    </source>
</evidence>
<dbReference type="EMBL" id="CP036433">
    <property type="protein sequence ID" value="QDU96212.1"/>
    <property type="molecule type" value="Genomic_DNA"/>
</dbReference>
<name>A0A518DWK0_9BACT</name>
<dbReference type="Proteomes" id="UP000317648">
    <property type="component" value="Chromosome"/>
</dbReference>
<sequence length="105" mass="11847">MKSLVDALIRGLTFVKLVFRALIHSLSLLVPLYCVGRCCFVPSIIVAVTLLSCFSVGCAVCRFSTEHVGFDLLVAFGAVIVHHATNDIIRRIRQWIRHWRHKDAE</sequence>